<dbReference type="Pfam" id="PF04042">
    <property type="entry name" value="DNA_pol_E_B"/>
    <property type="match status" value="1"/>
</dbReference>
<dbReference type="PANTHER" id="PTHR10416:SF0">
    <property type="entry name" value="DNA POLYMERASE DELTA SUBUNIT 2"/>
    <property type="match status" value="1"/>
</dbReference>
<gene>
    <name evidence="4" type="ORF">TPAB3V08_LOCUS4066</name>
</gene>
<dbReference type="InterPro" id="IPR024826">
    <property type="entry name" value="DNA_pol_delta/II_ssu"/>
</dbReference>
<feature type="domain" description="DNA polymerase alpha/delta/epsilon subunit B" evidence="3">
    <location>
        <begin position="572"/>
        <end position="636"/>
    </location>
</feature>
<evidence type="ECO:0000313" key="5">
    <source>
        <dbReference type="Proteomes" id="UP001153148"/>
    </source>
</evidence>
<comment type="similarity">
    <text evidence="1">Belongs to the DNA polymerase delta/II small subunit family.</text>
</comment>
<dbReference type="Gene3D" id="3.60.21.50">
    <property type="match status" value="1"/>
</dbReference>
<evidence type="ECO:0000256" key="1">
    <source>
        <dbReference type="ARBA" id="ARBA00006035"/>
    </source>
</evidence>
<organism evidence="4 5">
    <name type="scientific">Timema podura</name>
    <name type="common">Walking stick</name>
    <dbReference type="NCBI Taxonomy" id="61482"/>
    <lineage>
        <taxon>Eukaryota</taxon>
        <taxon>Metazoa</taxon>
        <taxon>Ecdysozoa</taxon>
        <taxon>Arthropoda</taxon>
        <taxon>Hexapoda</taxon>
        <taxon>Insecta</taxon>
        <taxon>Pterygota</taxon>
        <taxon>Neoptera</taxon>
        <taxon>Polyneoptera</taxon>
        <taxon>Phasmatodea</taxon>
        <taxon>Timematodea</taxon>
        <taxon>Timematoidea</taxon>
        <taxon>Timematidae</taxon>
        <taxon>Timema</taxon>
    </lineage>
</organism>
<dbReference type="PANTHER" id="PTHR10416">
    <property type="entry name" value="DNA POLYMERASE DELTA SUBUNIT 2"/>
    <property type="match status" value="1"/>
</dbReference>
<dbReference type="EMBL" id="CAJPIN010004846">
    <property type="protein sequence ID" value="CAG2057084.1"/>
    <property type="molecule type" value="Genomic_DNA"/>
</dbReference>
<name>A0ABN7NR84_TIMPD</name>
<reference evidence="4" key="1">
    <citation type="submission" date="2021-03" db="EMBL/GenBank/DDBJ databases">
        <authorList>
            <person name="Tran Van P."/>
        </authorList>
    </citation>
    <scope>NUCLEOTIDE SEQUENCE</scope>
</reference>
<sequence length="644" mass="69865">MDTSSSPQKVPGDEDDLAGVIIPNQTEVDLNDWIPVVNSHLDADGKEVAGTSRLLFLTVEYVEEPTGDYGNSGFSSFEPVASFSPHISSSLSEFEQRVSPLDPNMSSAACYSPVYTIDQSPTTADVNQSSNPSSPFQNQMVVLPNPTSPLISSSTPSSALSPSGQTFVDTSHSTVSLTGGRIIHTYVTHLSSPDSTLPILSQSETEDGKGLLQEVEMGGTFYHESPTGGSPHSPGSENYVVSSSGTLLNAIPSSAADFVEAISINVDTSPPGVVDSTSDLLMHSSQLVPGAEIVYSETNSAQSPLQLKTALTTRRPSSSFLLSMLQNIKWPSLKEINSDNTGFSVIIEGVDESELRGEQLQESLNINEVNLELTSEPPEFINSTLLGSSVDLAMRREVHLERFLPKSYQETYPSAPPVWFAESEETSVTSAVHALSNTSGRDNHSVSLCEQVLNQVGILLRELCLLHGIPEPPDLALLTMPVPQGCYRVPVDEERDMEDEDEEEEDDGEDDLHLDMEEADTKGKVHSPSALTVLLRRCVNSRTDCCCPKESCGQESTSRSVLCRNRSVSAARYKTLHGVSNPYQCDVGGRRFLGTSGQPLDDIARYSKLEDPLEILEQTLEWGHLSPTSPDTLGKFYHYDGSKR</sequence>
<comment type="caution">
    <text evidence="4">The sequence shown here is derived from an EMBL/GenBank/DDBJ whole genome shotgun (WGS) entry which is preliminary data.</text>
</comment>
<evidence type="ECO:0000313" key="4">
    <source>
        <dbReference type="EMBL" id="CAG2057084.1"/>
    </source>
</evidence>
<proteinExistence type="inferred from homology"/>
<evidence type="ECO:0000259" key="3">
    <source>
        <dbReference type="Pfam" id="PF04042"/>
    </source>
</evidence>
<dbReference type="InterPro" id="IPR007185">
    <property type="entry name" value="DNA_pol_a/d/e_bsu"/>
</dbReference>
<dbReference type="Proteomes" id="UP001153148">
    <property type="component" value="Unassembled WGS sequence"/>
</dbReference>
<evidence type="ECO:0000256" key="2">
    <source>
        <dbReference type="ARBA" id="ARBA00022705"/>
    </source>
</evidence>
<accession>A0ABN7NR84</accession>
<keyword evidence="5" id="KW-1185">Reference proteome</keyword>
<keyword evidence="2" id="KW-0235">DNA replication</keyword>
<protein>
    <recommendedName>
        <fullName evidence="3">DNA polymerase alpha/delta/epsilon subunit B domain-containing protein</fullName>
    </recommendedName>
</protein>